<dbReference type="AlphaFoldDB" id="A0A8J3E4T4"/>
<dbReference type="Pfam" id="PF14534">
    <property type="entry name" value="DUF4440"/>
    <property type="match status" value="1"/>
</dbReference>
<keyword evidence="1" id="KW-0732">Signal</keyword>
<feature type="chain" id="PRO_5035203011" description="DUF4440 domain-containing protein" evidence="1">
    <location>
        <begin position="20"/>
        <end position="159"/>
    </location>
</feature>
<evidence type="ECO:0000259" key="2">
    <source>
        <dbReference type="Pfam" id="PF14534"/>
    </source>
</evidence>
<dbReference type="EMBL" id="BMJQ01000010">
    <property type="protein sequence ID" value="GGF29825.1"/>
    <property type="molecule type" value="Genomic_DNA"/>
</dbReference>
<accession>A0A8J3E4T4</accession>
<dbReference type="Proteomes" id="UP000646365">
    <property type="component" value="Unassembled WGS sequence"/>
</dbReference>
<organism evidence="3 4">
    <name type="scientific">Aliidongia dinghuensis</name>
    <dbReference type="NCBI Taxonomy" id="1867774"/>
    <lineage>
        <taxon>Bacteria</taxon>
        <taxon>Pseudomonadati</taxon>
        <taxon>Pseudomonadota</taxon>
        <taxon>Alphaproteobacteria</taxon>
        <taxon>Rhodospirillales</taxon>
        <taxon>Dongiaceae</taxon>
        <taxon>Aliidongia</taxon>
    </lineage>
</organism>
<keyword evidence="4" id="KW-1185">Reference proteome</keyword>
<evidence type="ECO:0000313" key="4">
    <source>
        <dbReference type="Proteomes" id="UP000646365"/>
    </source>
</evidence>
<dbReference type="InterPro" id="IPR027843">
    <property type="entry name" value="DUF4440"/>
</dbReference>
<name>A0A8J3E4T4_9PROT</name>
<dbReference type="Gene3D" id="3.10.450.50">
    <property type="match status" value="1"/>
</dbReference>
<sequence>MQVAAGLIICIGLTVVASADACRAASGDALLSARLKRQTQEVLDAGQRGDAAVLARYLDPAAIFTNETGEILSKQQIVDRVQPLAPGAADRHIAVTKWALHRQGDVATSTFVDELTISCHGQTLVRRYQSTETWARRSGGWKMITSHTMSLPYDPAAIT</sequence>
<reference evidence="3" key="2">
    <citation type="submission" date="2020-09" db="EMBL/GenBank/DDBJ databases">
        <authorList>
            <person name="Sun Q."/>
            <person name="Zhou Y."/>
        </authorList>
    </citation>
    <scope>NUCLEOTIDE SEQUENCE</scope>
    <source>
        <strain evidence="3">CGMCC 1.15725</strain>
    </source>
</reference>
<evidence type="ECO:0000313" key="3">
    <source>
        <dbReference type="EMBL" id="GGF29825.1"/>
    </source>
</evidence>
<feature type="signal peptide" evidence="1">
    <location>
        <begin position="1"/>
        <end position="19"/>
    </location>
</feature>
<dbReference type="SUPFAM" id="SSF54427">
    <property type="entry name" value="NTF2-like"/>
    <property type="match status" value="1"/>
</dbReference>
<comment type="caution">
    <text evidence="3">The sequence shown here is derived from an EMBL/GenBank/DDBJ whole genome shotgun (WGS) entry which is preliminary data.</text>
</comment>
<feature type="domain" description="DUF4440" evidence="2">
    <location>
        <begin position="37"/>
        <end position="143"/>
    </location>
</feature>
<dbReference type="InterPro" id="IPR032710">
    <property type="entry name" value="NTF2-like_dom_sf"/>
</dbReference>
<reference evidence="3" key="1">
    <citation type="journal article" date="2014" name="Int. J. Syst. Evol. Microbiol.">
        <title>Complete genome sequence of Corynebacterium casei LMG S-19264T (=DSM 44701T), isolated from a smear-ripened cheese.</title>
        <authorList>
            <consortium name="US DOE Joint Genome Institute (JGI-PGF)"/>
            <person name="Walter F."/>
            <person name="Albersmeier A."/>
            <person name="Kalinowski J."/>
            <person name="Ruckert C."/>
        </authorList>
    </citation>
    <scope>NUCLEOTIDE SEQUENCE</scope>
    <source>
        <strain evidence="3">CGMCC 1.15725</strain>
    </source>
</reference>
<gene>
    <name evidence="3" type="ORF">GCM10011611_39860</name>
</gene>
<proteinExistence type="predicted"/>
<evidence type="ECO:0000256" key="1">
    <source>
        <dbReference type="SAM" id="SignalP"/>
    </source>
</evidence>
<protein>
    <recommendedName>
        <fullName evidence="2">DUF4440 domain-containing protein</fullName>
    </recommendedName>
</protein>